<keyword evidence="8" id="KW-1185">Reference proteome</keyword>
<dbReference type="EMBL" id="CP059165">
    <property type="protein sequence ID" value="QLL07397.1"/>
    <property type="molecule type" value="Genomic_DNA"/>
</dbReference>
<dbReference type="InterPro" id="IPR029045">
    <property type="entry name" value="ClpP/crotonase-like_dom_sf"/>
</dbReference>
<dbReference type="Pfam" id="PF00378">
    <property type="entry name" value="ECH_1"/>
    <property type="match status" value="1"/>
</dbReference>
<dbReference type="AlphaFoldDB" id="A0A7D6I8R7"/>
<comment type="catalytic activity">
    <reaction evidence="5">
        <text>a 4-saturated-(3S)-3-hydroxyacyl-CoA = a (3E)-enoyl-CoA + H2O</text>
        <dbReference type="Rhea" id="RHEA:20724"/>
        <dbReference type="ChEBI" id="CHEBI:15377"/>
        <dbReference type="ChEBI" id="CHEBI:58521"/>
        <dbReference type="ChEBI" id="CHEBI:137480"/>
        <dbReference type="EC" id="4.2.1.17"/>
    </reaction>
</comment>
<evidence type="ECO:0000256" key="5">
    <source>
        <dbReference type="ARBA" id="ARBA00023717"/>
    </source>
</evidence>
<dbReference type="PROSITE" id="PS00166">
    <property type="entry name" value="ENOYL_COA_HYDRATASE"/>
    <property type="match status" value="1"/>
</dbReference>
<dbReference type="Proteomes" id="UP000510682">
    <property type="component" value="Chromosome"/>
</dbReference>
<sequence>MTRIDVQHTEPRADDLLIDVKDGIAWLRLNRPEVLNALSAGHFRQLTDAMHEVGWRKDVGVVVLTGAGSVFCAGGDVRTIDKDTLVEIGNFALQALLSIVRCPKPVVAMVNGDAIGGGNELVIASDFAIAARSARLGQGGTKLGWAPVLGGTNFLAMSIGDKRAKAITYLSRIVSATTAEEWGWVNETVDDDELEAATLRWCDEILARAPEGLHLAKVTANHWWDVCYPSISNGLSMIHMGVSEDAIVEGTSAFLERRRPDWSKWRGAGSGLR</sequence>
<organism evidence="7 8">
    <name type="scientific">Mycobacterium vicinigordonae</name>
    <dbReference type="NCBI Taxonomy" id="1719132"/>
    <lineage>
        <taxon>Bacteria</taxon>
        <taxon>Bacillati</taxon>
        <taxon>Actinomycetota</taxon>
        <taxon>Actinomycetes</taxon>
        <taxon>Mycobacteriales</taxon>
        <taxon>Mycobacteriaceae</taxon>
        <taxon>Mycobacterium</taxon>
    </lineage>
</organism>
<evidence type="ECO:0000256" key="1">
    <source>
        <dbReference type="ARBA" id="ARBA00002994"/>
    </source>
</evidence>
<dbReference type="SUPFAM" id="SSF52096">
    <property type="entry name" value="ClpP/crotonase"/>
    <property type="match status" value="1"/>
</dbReference>
<dbReference type="GO" id="GO:0006631">
    <property type="term" value="P:fatty acid metabolic process"/>
    <property type="evidence" value="ECO:0007669"/>
    <property type="project" value="UniProtKB-KW"/>
</dbReference>
<dbReference type="GO" id="GO:0016853">
    <property type="term" value="F:isomerase activity"/>
    <property type="evidence" value="ECO:0007669"/>
    <property type="project" value="UniProtKB-KW"/>
</dbReference>
<reference evidence="8" key="3">
    <citation type="submission" date="2023-07" db="EMBL/GenBank/DDBJ databases">
        <title>Description of Mycobacterium gordonae subsp. intergordonae subsp.nov. and Mycobacterium gordonae subsp. gordonae subsp. nov.</title>
        <authorList>
            <person name="Huang H."/>
        </authorList>
    </citation>
    <scope>NUCLEOTIDE SEQUENCE [LARGE SCALE GENOMIC DNA]</scope>
    <source>
        <strain evidence="8">24</strain>
    </source>
</reference>
<evidence type="ECO:0000256" key="3">
    <source>
        <dbReference type="ARBA" id="ARBA00023098"/>
    </source>
</evidence>
<comment type="function">
    <text evidence="1">Could possibly oxidize fatty acids using specific components.</text>
</comment>
<dbReference type="Gene3D" id="3.90.226.10">
    <property type="entry name" value="2-enoyl-CoA Hydratase, Chain A, domain 1"/>
    <property type="match status" value="1"/>
</dbReference>
<dbReference type="GO" id="GO:0005829">
    <property type="term" value="C:cytosol"/>
    <property type="evidence" value="ECO:0007669"/>
    <property type="project" value="TreeGrafter"/>
</dbReference>
<dbReference type="InterPro" id="IPR001753">
    <property type="entry name" value="Enoyl-CoA_hydra/iso"/>
</dbReference>
<dbReference type="KEGG" id="mgor:H0P51_27820"/>
<evidence type="ECO:0000256" key="4">
    <source>
        <dbReference type="ARBA" id="ARBA00023709"/>
    </source>
</evidence>
<evidence type="ECO:0000313" key="7">
    <source>
        <dbReference type="EMBL" id="QLL07397.1"/>
    </source>
</evidence>
<evidence type="ECO:0000256" key="6">
    <source>
        <dbReference type="RuleBase" id="RU003707"/>
    </source>
</evidence>
<keyword evidence="2" id="KW-0276">Fatty acid metabolism</keyword>
<name>A0A7D6I8R7_9MYCO</name>
<keyword evidence="7" id="KW-0413">Isomerase</keyword>
<protein>
    <submittedName>
        <fullName evidence="7">Enoyl-CoA hydratase/isomerase family protein</fullName>
    </submittedName>
</protein>
<dbReference type="PANTHER" id="PTHR43113:SF1">
    <property type="entry name" value="1,4-DIHYDROXY-2-NAPHTHOYL-COA SYNTHASE, PEROXISOMAL"/>
    <property type="match status" value="1"/>
</dbReference>
<dbReference type="GO" id="GO:0009234">
    <property type="term" value="P:menaquinone biosynthetic process"/>
    <property type="evidence" value="ECO:0007669"/>
    <property type="project" value="TreeGrafter"/>
</dbReference>
<comment type="similarity">
    <text evidence="6">Belongs to the enoyl-CoA hydratase/isomerase family.</text>
</comment>
<evidence type="ECO:0000256" key="2">
    <source>
        <dbReference type="ARBA" id="ARBA00022832"/>
    </source>
</evidence>
<evidence type="ECO:0000313" key="8">
    <source>
        <dbReference type="Proteomes" id="UP000510682"/>
    </source>
</evidence>
<reference evidence="7 8" key="2">
    <citation type="submission" date="2020-07" db="EMBL/GenBank/DDBJ databases">
        <authorList>
            <person name="Yu X."/>
        </authorList>
    </citation>
    <scope>NUCLEOTIDE SEQUENCE [LARGE SCALE GENOMIC DNA]</scope>
    <source>
        <strain evidence="8">24</strain>
    </source>
</reference>
<comment type="catalytic activity">
    <reaction evidence="4">
        <text>a (3S)-3-hydroxyacyl-CoA = a (2E)-enoyl-CoA + H2O</text>
        <dbReference type="Rhea" id="RHEA:16105"/>
        <dbReference type="ChEBI" id="CHEBI:15377"/>
        <dbReference type="ChEBI" id="CHEBI:57318"/>
        <dbReference type="ChEBI" id="CHEBI:58856"/>
        <dbReference type="EC" id="4.2.1.17"/>
    </reaction>
</comment>
<dbReference type="CDD" id="cd06558">
    <property type="entry name" value="crotonase-like"/>
    <property type="match status" value="1"/>
</dbReference>
<reference evidence="8" key="1">
    <citation type="submission" date="2020-07" db="EMBL/GenBank/DDBJ databases">
        <title>Description of Mycobacterium gordonae subsp. intergordonae subsp.nov. and Mycobacterium gordonae subsp. gordonae subsp. nov.</title>
        <authorList>
            <person name="Yu X."/>
        </authorList>
    </citation>
    <scope>NUCLEOTIDE SEQUENCE [LARGE SCALE GENOMIC DNA]</scope>
    <source>
        <strain evidence="8">24</strain>
    </source>
</reference>
<proteinExistence type="inferred from homology"/>
<keyword evidence="3" id="KW-0443">Lipid metabolism</keyword>
<dbReference type="RefSeq" id="WP_180915971.1">
    <property type="nucleotide sequence ID" value="NZ_CP059165.1"/>
</dbReference>
<dbReference type="GO" id="GO:0008935">
    <property type="term" value="F:1,4-dihydroxy-2-naphthoyl-CoA synthase activity"/>
    <property type="evidence" value="ECO:0007669"/>
    <property type="project" value="TreeGrafter"/>
</dbReference>
<dbReference type="PANTHER" id="PTHR43113">
    <property type="entry name" value="NUCLEOSIDE-DIPHOSPHATE-SUGAR EPIMERASE"/>
    <property type="match status" value="1"/>
</dbReference>
<gene>
    <name evidence="7" type="ORF">H0P51_27820</name>
</gene>
<dbReference type="GO" id="GO:0004300">
    <property type="term" value="F:enoyl-CoA hydratase activity"/>
    <property type="evidence" value="ECO:0007669"/>
    <property type="project" value="UniProtKB-EC"/>
</dbReference>
<accession>A0A7D6I8R7</accession>
<dbReference type="InterPro" id="IPR018376">
    <property type="entry name" value="Enoyl-CoA_hyd/isom_CS"/>
</dbReference>